<evidence type="ECO:0000313" key="1">
    <source>
        <dbReference type="EMBL" id="KAF5201331.1"/>
    </source>
</evidence>
<accession>A0A7J6WV97</accession>
<evidence type="ECO:0000313" key="2">
    <source>
        <dbReference type="Proteomes" id="UP000554482"/>
    </source>
</evidence>
<proteinExistence type="predicted"/>
<dbReference type="EMBL" id="JABWDY010009561">
    <property type="protein sequence ID" value="KAF5201331.1"/>
    <property type="molecule type" value="Genomic_DNA"/>
</dbReference>
<sequence>MYKELWRERQSEQEPHFNGVFMEEADSIEEWINAWHVGPTTELGIKIWELLPFATVWILWKCRNYRIFQSKEKMVEAIVAEIKGTIWYWLGIWTRRNHYRFQDLLLNWEMLLKVP</sequence>
<organism evidence="1 2">
    <name type="scientific">Thalictrum thalictroides</name>
    <name type="common">Rue-anemone</name>
    <name type="synonym">Anemone thalictroides</name>
    <dbReference type="NCBI Taxonomy" id="46969"/>
    <lineage>
        <taxon>Eukaryota</taxon>
        <taxon>Viridiplantae</taxon>
        <taxon>Streptophyta</taxon>
        <taxon>Embryophyta</taxon>
        <taxon>Tracheophyta</taxon>
        <taxon>Spermatophyta</taxon>
        <taxon>Magnoliopsida</taxon>
        <taxon>Ranunculales</taxon>
        <taxon>Ranunculaceae</taxon>
        <taxon>Thalictroideae</taxon>
        <taxon>Thalictrum</taxon>
    </lineage>
</organism>
<dbReference type="Proteomes" id="UP000554482">
    <property type="component" value="Unassembled WGS sequence"/>
</dbReference>
<protein>
    <submittedName>
        <fullName evidence="1">Uncharacterized protein</fullName>
    </submittedName>
</protein>
<reference evidence="1 2" key="1">
    <citation type="submission" date="2020-06" db="EMBL/GenBank/DDBJ databases">
        <title>Transcriptomic and genomic resources for Thalictrum thalictroides and T. hernandezii: Facilitating candidate gene discovery in an emerging model plant lineage.</title>
        <authorList>
            <person name="Arias T."/>
            <person name="Riano-Pachon D.M."/>
            <person name="Di Stilio V.S."/>
        </authorList>
    </citation>
    <scope>NUCLEOTIDE SEQUENCE [LARGE SCALE GENOMIC DNA]</scope>
    <source>
        <strain evidence="2">cv. WT478/WT964</strain>
        <tissue evidence="1">Leaves</tissue>
    </source>
</reference>
<dbReference type="OrthoDB" id="696485at2759"/>
<keyword evidence="2" id="KW-1185">Reference proteome</keyword>
<dbReference type="AlphaFoldDB" id="A0A7J6WV97"/>
<name>A0A7J6WV97_THATH</name>
<comment type="caution">
    <text evidence="1">The sequence shown here is derived from an EMBL/GenBank/DDBJ whole genome shotgun (WGS) entry which is preliminary data.</text>
</comment>
<gene>
    <name evidence="1" type="ORF">FRX31_009082</name>
</gene>